<evidence type="ECO:0000256" key="3">
    <source>
        <dbReference type="ARBA" id="ARBA00022989"/>
    </source>
</evidence>
<feature type="compositionally biased region" description="Low complexity" evidence="5">
    <location>
        <begin position="191"/>
        <end position="214"/>
    </location>
</feature>
<dbReference type="InterPro" id="IPR003018">
    <property type="entry name" value="GAF"/>
</dbReference>
<gene>
    <name evidence="7" type="ORF">BESB_053800</name>
</gene>
<dbReference type="EMBL" id="NWUJ01000004">
    <property type="protein sequence ID" value="PFH35729.1"/>
    <property type="molecule type" value="Genomic_DNA"/>
</dbReference>
<organism evidence="7 8">
    <name type="scientific">Besnoitia besnoiti</name>
    <name type="common">Apicomplexan protozoan</name>
    <dbReference type="NCBI Taxonomy" id="94643"/>
    <lineage>
        <taxon>Eukaryota</taxon>
        <taxon>Sar</taxon>
        <taxon>Alveolata</taxon>
        <taxon>Apicomplexa</taxon>
        <taxon>Conoidasida</taxon>
        <taxon>Coccidia</taxon>
        <taxon>Eucoccidiorida</taxon>
        <taxon>Eimeriorina</taxon>
        <taxon>Sarcocystidae</taxon>
        <taxon>Besnoitia</taxon>
    </lineage>
</organism>
<comment type="subcellular location">
    <subcellularLocation>
        <location evidence="1">Membrane</location>
        <topology evidence="1">Multi-pass membrane protein</topology>
    </subcellularLocation>
</comment>
<sequence>MAIRKGASRAAAKTAGVLRQLHLRKPFLRPRSPSAGSRRPAASGSCPHLSDSSPSSPGVSASSAVDPSSDPPPPPLEASLGRYTSSAGSPLGTRVSSFSGACPAPVVPSSCPSALFSSSSVLFLSPPGCRVSCLVTRRFLASGAPAPASVSLWPRGRRVAGACSSPGVSYFFSASACSRPVAAFGRGMEGRAAPSSSLPPRSPHPALLAGSPSPSSRPPLPLASSASAAPESARDAHAEAPGAAAPPASGDAPAAAVAPEPLTWNEWWRVFSFSALPMVAFGLMDQFIMIRLGDLLDTTLGVTLGLATLSAAAVGQLCSDTAGVLFGNTIESLAQRFGVATPPFEIYTKRAPSSTNLVRTLGAACGVAVGCLLGMTQLLFMDLDRAERLKKQQQLDAIFRLVMQECPRLFSCERATLFVYDRSRNEIWSKAVFGLEHATRVEKGEQNKTVTTWILEHKQLVNCPDAYRDPRFNPRFDERHKIKTHTLLAAPVFGKDRDVVAVLMCINKHAPTYREETSRRESYVFTDQDEKMIQLLSKNIEIFMEQFNYGAADDQNLIALPVQPEHLPSGFAADPAQQAENVARSSWGTGSLFFPSFFRAKNREEPSAAAEPEAPSAAAPARQSSTQLAGETQKGEEGRRGAAAQGGGEKGVSAAKREPDAEEDMPEELSWRQALLAWMSAHAGEVPSAAAAPSEDAEESEGDGKPREDSPMTGDVILMPRFEIPLMRASTSPHEEKIDKQPSGFAFWRKRERRSEADTSLSGA</sequence>
<evidence type="ECO:0000259" key="6">
    <source>
        <dbReference type="SMART" id="SM00065"/>
    </source>
</evidence>
<dbReference type="SUPFAM" id="SSF55781">
    <property type="entry name" value="GAF domain-like"/>
    <property type="match status" value="1"/>
</dbReference>
<dbReference type="Proteomes" id="UP000224006">
    <property type="component" value="Chromosome IV"/>
</dbReference>
<dbReference type="KEGG" id="bbes:BESB_053800"/>
<name>A0A2A9MCX9_BESBE</name>
<dbReference type="AlphaFoldDB" id="A0A2A9MCX9"/>
<comment type="caution">
    <text evidence="7">The sequence shown here is derived from an EMBL/GenBank/DDBJ whole genome shotgun (WGS) entry which is preliminary data.</text>
</comment>
<evidence type="ECO:0000313" key="7">
    <source>
        <dbReference type="EMBL" id="PFH35729.1"/>
    </source>
</evidence>
<protein>
    <submittedName>
        <fullName evidence="7">GAF domain-containing protein</fullName>
    </submittedName>
</protein>
<dbReference type="RefSeq" id="XP_029219738.1">
    <property type="nucleotide sequence ID" value="XM_029363815.1"/>
</dbReference>
<feature type="region of interest" description="Disordered" evidence="5">
    <location>
        <begin position="1"/>
        <end position="84"/>
    </location>
</feature>
<feature type="region of interest" description="Disordered" evidence="5">
    <location>
        <begin position="603"/>
        <end position="668"/>
    </location>
</feature>
<feature type="region of interest" description="Disordered" evidence="5">
    <location>
        <begin position="728"/>
        <end position="764"/>
    </location>
</feature>
<dbReference type="OrthoDB" id="333282at2759"/>
<dbReference type="GeneID" id="40310309"/>
<dbReference type="VEuPathDB" id="ToxoDB:BESB_053800"/>
<feature type="region of interest" description="Disordered" evidence="5">
    <location>
        <begin position="685"/>
        <end position="715"/>
    </location>
</feature>
<feature type="compositionally biased region" description="Low complexity" evidence="5">
    <location>
        <begin position="685"/>
        <end position="694"/>
    </location>
</feature>
<dbReference type="InterPro" id="IPR029016">
    <property type="entry name" value="GAF-like_dom_sf"/>
</dbReference>
<dbReference type="Gene3D" id="3.30.450.40">
    <property type="match status" value="1"/>
</dbReference>
<dbReference type="PANTHER" id="PTHR21706:SF15">
    <property type="entry name" value="TRANSMEMBRANE PROTEIN 65"/>
    <property type="match status" value="1"/>
</dbReference>
<evidence type="ECO:0000256" key="4">
    <source>
        <dbReference type="ARBA" id="ARBA00023136"/>
    </source>
</evidence>
<reference evidence="7 8" key="1">
    <citation type="submission" date="2017-09" db="EMBL/GenBank/DDBJ databases">
        <title>Genome sequencing of Besnoitia besnoiti strain Bb-Ger1.</title>
        <authorList>
            <person name="Schares G."/>
            <person name="Venepally P."/>
            <person name="Lorenzi H.A."/>
        </authorList>
    </citation>
    <scope>NUCLEOTIDE SEQUENCE [LARGE SCALE GENOMIC DNA]</scope>
    <source>
        <strain evidence="7 8">Bb-Ger1</strain>
    </source>
</reference>
<proteinExistence type="predicted"/>
<feature type="compositionally biased region" description="Low complexity" evidence="5">
    <location>
        <begin position="29"/>
        <end position="68"/>
    </location>
</feature>
<evidence type="ECO:0000256" key="1">
    <source>
        <dbReference type="ARBA" id="ARBA00004141"/>
    </source>
</evidence>
<evidence type="ECO:0000256" key="5">
    <source>
        <dbReference type="SAM" id="MobiDB-lite"/>
    </source>
</evidence>
<keyword evidence="4" id="KW-0472">Membrane</keyword>
<feature type="region of interest" description="Disordered" evidence="5">
    <location>
        <begin position="189"/>
        <end position="255"/>
    </location>
</feature>
<accession>A0A2A9MCX9</accession>
<evidence type="ECO:0000313" key="8">
    <source>
        <dbReference type="Proteomes" id="UP000224006"/>
    </source>
</evidence>
<dbReference type="SMART" id="SM00065">
    <property type="entry name" value="GAF"/>
    <property type="match status" value="1"/>
</dbReference>
<evidence type="ECO:0000256" key="2">
    <source>
        <dbReference type="ARBA" id="ARBA00022692"/>
    </source>
</evidence>
<dbReference type="Pfam" id="PF10507">
    <property type="entry name" value="TMEM65"/>
    <property type="match status" value="1"/>
</dbReference>
<feature type="compositionally biased region" description="Low complexity" evidence="5">
    <location>
        <begin position="222"/>
        <end position="231"/>
    </location>
</feature>
<dbReference type="Pfam" id="PF01590">
    <property type="entry name" value="GAF"/>
    <property type="match status" value="1"/>
</dbReference>
<feature type="compositionally biased region" description="Low complexity" evidence="5">
    <location>
        <begin position="607"/>
        <end position="621"/>
    </location>
</feature>
<feature type="compositionally biased region" description="Low complexity" evidence="5">
    <location>
        <begin position="239"/>
        <end position="255"/>
    </location>
</feature>
<dbReference type="InterPro" id="IPR019537">
    <property type="entry name" value="TMEM65"/>
</dbReference>
<dbReference type="PANTHER" id="PTHR21706">
    <property type="entry name" value="TRANSMEMBRANE PROTEIN 65"/>
    <property type="match status" value="1"/>
</dbReference>
<keyword evidence="8" id="KW-1185">Reference proteome</keyword>
<dbReference type="GO" id="GO:0005739">
    <property type="term" value="C:mitochondrion"/>
    <property type="evidence" value="ECO:0007669"/>
    <property type="project" value="TreeGrafter"/>
</dbReference>
<dbReference type="GO" id="GO:0016020">
    <property type="term" value="C:membrane"/>
    <property type="evidence" value="ECO:0007669"/>
    <property type="project" value="UniProtKB-SubCell"/>
</dbReference>
<keyword evidence="2" id="KW-0812">Transmembrane</keyword>
<feature type="domain" description="GAF" evidence="6">
    <location>
        <begin position="394"/>
        <end position="554"/>
    </location>
</feature>
<keyword evidence="3" id="KW-1133">Transmembrane helix</keyword>